<dbReference type="InterPro" id="IPR014556">
    <property type="entry name" value="UCP029407"/>
</dbReference>
<dbReference type="PIRSF" id="PIRSF029407">
    <property type="entry name" value="UCP029407"/>
    <property type="match status" value="1"/>
</dbReference>
<dbReference type="EMBL" id="SHMQ01000024">
    <property type="protein sequence ID" value="RZV38097.1"/>
    <property type="molecule type" value="Genomic_DNA"/>
</dbReference>
<protein>
    <recommendedName>
        <fullName evidence="3">Sulfotransferase family protein</fullName>
    </recommendedName>
</protein>
<organism evidence="1 2">
    <name type="scientific">Candidatus Acidulodesulfobacterium acidiphilum</name>
    <dbReference type="NCBI Taxonomy" id="2597224"/>
    <lineage>
        <taxon>Bacteria</taxon>
        <taxon>Deltaproteobacteria</taxon>
        <taxon>Candidatus Acidulodesulfobacterales</taxon>
        <taxon>Candidatus Acidulodesulfobacterium</taxon>
    </lineage>
</organism>
<gene>
    <name evidence="1" type="ORF">EVJ48_07640</name>
</gene>
<evidence type="ECO:0000313" key="2">
    <source>
        <dbReference type="Proteomes" id="UP000322454"/>
    </source>
</evidence>
<dbReference type="Proteomes" id="UP000322454">
    <property type="component" value="Unassembled WGS sequence"/>
</dbReference>
<evidence type="ECO:0000313" key="1">
    <source>
        <dbReference type="EMBL" id="RZV38097.1"/>
    </source>
</evidence>
<evidence type="ECO:0008006" key="3">
    <source>
        <dbReference type="Google" id="ProtNLM"/>
    </source>
</evidence>
<accession>A0A520XA43</accession>
<sequence>MQKANDLKKKRIIAVIGVQRSGTSAITRGLQVLGVNLGNFYEHDIVSPDNEKGFFEDLEISHLDVNMLNSIGYTWDNPALPIFDDNTNLVLSAFYPIAANIVNRRFENTDLFGFKDPHAVKLLPFWNEVFKDAGIEVSYIIACRNPLSVIKSSMHNREGFDSVKGFYIWLGATLASLIYSAGYNRIVVDYDELMKDPGKQLGRTAERLNLKFDADSPEFIEYKESFLSESLRHSSFGIDDLAANAEVPSKVAELYILLKRIAMDEISIDSVEAAAKINKIYSWIEELRSTLLYMQAQFDALLYLKKELDKKDAKIAELTESLTSCNSRQSGNLET</sequence>
<comment type="caution">
    <text evidence="1">The sequence shown here is derived from an EMBL/GenBank/DDBJ whole genome shotgun (WGS) entry which is preliminary data.</text>
</comment>
<dbReference type="AlphaFoldDB" id="A0A520XA43"/>
<reference evidence="1 2" key="1">
    <citation type="submission" date="2019-01" db="EMBL/GenBank/DDBJ databases">
        <title>Insights into ecological role of a new deltaproteobacterial order Candidatus Sinidesulfobacterales (Sva0485) by metagenomics and metatranscriptomics.</title>
        <authorList>
            <person name="Tan S."/>
            <person name="Liu J."/>
            <person name="Fang Y."/>
            <person name="Hedlund B."/>
            <person name="Lian Z.-H."/>
            <person name="Huang L.-Y."/>
            <person name="Li J.-T."/>
            <person name="Huang L.-N."/>
            <person name="Li W.-J."/>
            <person name="Jiang H.-C."/>
            <person name="Dong H.-L."/>
            <person name="Shu W.-S."/>
        </authorList>
    </citation>
    <scope>NUCLEOTIDE SEQUENCE [LARGE SCALE GENOMIC DNA]</scope>
    <source>
        <strain evidence="1">AP4</strain>
    </source>
</reference>
<dbReference type="InterPro" id="IPR027417">
    <property type="entry name" value="P-loop_NTPase"/>
</dbReference>
<dbReference type="Gene3D" id="3.40.50.300">
    <property type="entry name" value="P-loop containing nucleotide triphosphate hydrolases"/>
    <property type="match status" value="1"/>
</dbReference>
<dbReference type="SUPFAM" id="SSF52540">
    <property type="entry name" value="P-loop containing nucleoside triphosphate hydrolases"/>
    <property type="match status" value="1"/>
</dbReference>
<proteinExistence type="predicted"/>
<name>A0A520XA43_9DELT</name>